<feature type="transmembrane region" description="Helical" evidence="6">
    <location>
        <begin position="330"/>
        <end position="350"/>
    </location>
</feature>
<dbReference type="InterPro" id="IPR013525">
    <property type="entry name" value="ABC2_TM"/>
</dbReference>
<dbReference type="AlphaFoldDB" id="A0A1Y6K5R1"/>
<feature type="transmembrane region" description="Helical" evidence="6">
    <location>
        <begin position="301"/>
        <end position="318"/>
    </location>
</feature>
<organism evidence="8 9">
    <name type="scientific">Candidatus Brevifilum fermentans</name>
    <dbReference type="NCBI Taxonomy" id="1986204"/>
    <lineage>
        <taxon>Bacteria</taxon>
        <taxon>Bacillati</taxon>
        <taxon>Chloroflexota</taxon>
        <taxon>Anaerolineae</taxon>
        <taxon>Anaerolineales</taxon>
        <taxon>Anaerolineaceae</taxon>
        <taxon>Candidatus Brevifilum</taxon>
    </lineage>
</organism>
<dbReference type="EMBL" id="LT859958">
    <property type="protein sequence ID" value="SMX55025.1"/>
    <property type="molecule type" value="Genomic_DNA"/>
</dbReference>
<dbReference type="Proteomes" id="UP000195514">
    <property type="component" value="Chromosome I"/>
</dbReference>
<comment type="subcellular location">
    <subcellularLocation>
        <location evidence="1">Cell membrane</location>
        <topology evidence="1">Multi-pass membrane protein</topology>
    </subcellularLocation>
</comment>
<reference evidence="9" key="1">
    <citation type="submission" date="2017-05" db="EMBL/GenBank/DDBJ databases">
        <authorList>
            <person name="Kirkegaard R."/>
            <person name="Mcilroy J S."/>
        </authorList>
    </citation>
    <scope>NUCLEOTIDE SEQUENCE [LARGE SCALE GENOMIC DNA]</scope>
</reference>
<keyword evidence="2" id="KW-1003">Cell membrane</keyword>
<accession>A0A1Y6K5R1</accession>
<keyword evidence="4 6" id="KW-1133">Transmembrane helix</keyword>
<dbReference type="RefSeq" id="WP_087862820.1">
    <property type="nucleotide sequence ID" value="NZ_LT859958.1"/>
</dbReference>
<feature type="transmembrane region" description="Helical" evidence="6">
    <location>
        <begin position="356"/>
        <end position="381"/>
    </location>
</feature>
<evidence type="ECO:0000256" key="1">
    <source>
        <dbReference type="ARBA" id="ARBA00004651"/>
    </source>
</evidence>
<feature type="transmembrane region" description="Helical" evidence="6">
    <location>
        <begin position="20"/>
        <end position="47"/>
    </location>
</feature>
<evidence type="ECO:0000256" key="5">
    <source>
        <dbReference type="ARBA" id="ARBA00023136"/>
    </source>
</evidence>
<dbReference type="GO" id="GO:0140359">
    <property type="term" value="F:ABC-type transporter activity"/>
    <property type="evidence" value="ECO:0007669"/>
    <property type="project" value="InterPro"/>
</dbReference>
<evidence type="ECO:0000259" key="7">
    <source>
        <dbReference type="Pfam" id="PF12698"/>
    </source>
</evidence>
<dbReference type="PANTHER" id="PTHR30294:SF29">
    <property type="entry name" value="MULTIDRUG ABC TRANSPORTER PERMEASE YBHS-RELATED"/>
    <property type="match status" value="1"/>
</dbReference>
<dbReference type="OrthoDB" id="142621at2"/>
<sequence>MNKTLKVIKYEYTRHVFEKRFLFSLLSLPLAVIAMVIIAVAIALFSVDRSPIGYIDRSGFFAEAAPLEIKGNLFDPAIDFIPYFDINQAQSALEANSIQAYYVIPETFPKSRQVELFFLKTPSEQAQGQFVQWTRQNMDPYQTMDPLILERLQKGSVFTMVSLDGSREMRQDQWLLIVLPFVAGVTFIIVVLTSGGYLLQAVVEEKENRTMEIVVTSVTPTQLMAGKIIGNISVGLTQLAVWLAFSWIGLLVAGRFWPALREISIPGQTVAVTVLLFLPAFVMIAAIMSTIGAVMTEMREAQQISGIFSILVTIPFYATTPIMFKPNGTLAIILSLFPLSAPITLMLRMALTTVPIWQIVLIILVLIAVAILSIVLAGRAFRMGMLQYGKRLSLKELLKSQEAV</sequence>
<evidence type="ECO:0000256" key="4">
    <source>
        <dbReference type="ARBA" id="ARBA00022989"/>
    </source>
</evidence>
<dbReference type="InterPro" id="IPR051449">
    <property type="entry name" value="ABC-2_transporter_component"/>
</dbReference>
<evidence type="ECO:0000256" key="2">
    <source>
        <dbReference type="ARBA" id="ARBA00022475"/>
    </source>
</evidence>
<dbReference type="Pfam" id="PF12698">
    <property type="entry name" value="ABC2_membrane_3"/>
    <property type="match status" value="1"/>
</dbReference>
<proteinExistence type="predicted"/>
<keyword evidence="3 6" id="KW-0812">Transmembrane</keyword>
<dbReference type="KEGG" id="abat:CFX1CAM_1960"/>
<evidence type="ECO:0000313" key="8">
    <source>
        <dbReference type="EMBL" id="SMX55025.1"/>
    </source>
</evidence>
<name>A0A1Y6K5R1_9CHLR</name>
<gene>
    <name evidence="8" type="ORF">CFX1CAM_1960</name>
</gene>
<feature type="domain" description="ABC-2 type transporter transmembrane" evidence="7">
    <location>
        <begin position="19"/>
        <end position="377"/>
    </location>
</feature>
<evidence type="ECO:0000256" key="6">
    <source>
        <dbReference type="SAM" id="Phobius"/>
    </source>
</evidence>
<feature type="transmembrane region" description="Helical" evidence="6">
    <location>
        <begin position="239"/>
        <end position="258"/>
    </location>
</feature>
<dbReference type="PANTHER" id="PTHR30294">
    <property type="entry name" value="MEMBRANE COMPONENT OF ABC TRANSPORTER YHHJ-RELATED"/>
    <property type="match status" value="1"/>
</dbReference>
<feature type="transmembrane region" description="Helical" evidence="6">
    <location>
        <begin position="270"/>
        <end position="295"/>
    </location>
</feature>
<evidence type="ECO:0000256" key="3">
    <source>
        <dbReference type="ARBA" id="ARBA00022692"/>
    </source>
</evidence>
<evidence type="ECO:0000313" key="9">
    <source>
        <dbReference type="Proteomes" id="UP000195514"/>
    </source>
</evidence>
<protein>
    <submittedName>
        <fullName evidence="8">Molybdenum ABC transporter permease protein</fullName>
    </submittedName>
</protein>
<feature type="transmembrane region" description="Helical" evidence="6">
    <location>
        <begin position="174"/>
        <end position="199"/>
    </location>
</feature>
<keyword evidence="5 6" id="KW-0472">Membrane</keyword>
<keyword evidence="9" id="KW-1185">Reference proteome</keyword>
<dbReference type="GO" id="GO:0005886">
    <property type="term" value="C:plasma membrane"/>
    <property type="evidence" value="ECO:0007669"/>
    <property type="project" value="UniProtKB-SubCell"/>
</dbReference>